<dbReference type="KEGG" id="pcx:LPB68_14445"/>
<dbReference type="Gene3D" id="1.10.260.40">
    <property type="entry name" value="lambda repressor-like DNA-binding domains"/>
    <property type="match status" value="1"/>
</dbReference>
<dbReference type="SMART" id="SM00530">
    <property type="entry name" value="HTH_XRE"/>
    <property type="match status" value="1"/>
</dbReference>
<reference evidence="3 4" key="1">
    <citation type="submission" date="2016-02" db="EMBL/GenBank/DDBJ databases">
        <title>Paenibacillus sp. LPB0068, isolated from Crassostrea gigas.</title>
        <authorList>
            <person name="Shin S.-K."/>
            <person name="Yi H."/>
        </authorList>
    </citation>
    <scope>NUCLEOTIDE SEQUENCE [LARGE SCALE GENOMIC DNA]</scope>
    <source>
        <strain evidence="3 4">LPB0068</strain>
    </source>
</reference>
<evidence type="ECO:0000259" key="2">
    <source>
        <dbReference type="PROSITE" id="PS50943"/>
    </source>
</evidence>
<gene>
    <name evidence="3" type="ORF">PNBC_09490</name>
</gene>
<name>A0A162KWF6_9BACL</name>
<dbReference type="RefSeq" id="WP_068657490.1">
    <property type="nucleotide sequence ID" value="NZ_CP017770.1"/>
</dbReference>
<dbReference type="OrthoDB" id="9814553at2"/>
<dbReference type="InterPro" id="IPR010982">
    <property type="entry name" value="Lambda_DNA-bd_dom_sf"/>
</dbReference>
<dbReference type="PANTHER" id="PTHR46797:SF1">
    <property type="entry name" value="METHYLPHOSPHONATE SYNTHASE"/>
    <property type="match status" value="1"/>
</dbReference>
<keyword evidence="1 3" id="KW-0238">DNA-binding</keyword>
<dbReference type="Proteomes" id="UP000077134">
    <property type="component" value="Unassembled WGS sequence"/>
</dbReference>
<protein>
    <submittedName>
        <fullName evidence="3">DNA-binding protein</fullName>
    </submittedName>
</protein>
<dbReference type="GO" id="GO:0003677">
    <property type="term" value="F:DNA binding"/>
    <property type="evidence" value="ECO:0007669"/>
    <property type="project" value="UniProtKB-KW"/>
</dbReference>
<dbReference type="PROSITE" id="PS50943">
    <property type="entry name" value="HTH_CROC1"/>
    <property type="match status" value="1"/>
</dbReference>
<dbReference type="InterPro" id="IPR050807">
    <property type="entry name" value="TransReg_Diox_bact_type"/>
</dbReference>
<dbReference type="EMBL" id="LSFN01000013">
    <property type="protein sequence ID" value="OAB75063.1"/>
    <property type="molecule type" value="Genomic_DNA"/>
</dbReference>
<organism evidence="3 4">
    <name type="scientific">Paenibacillus crassostreae</name>
    <dbReference type="NCBI Taxonomy" id="1763538"/>
    <lineage>
        <taxon>Bacteria</taxon>
        <taxon>Bacillati</taxon>
        <taxon>Bacillota</taxon>
        <taxon>Bacilli</taxon>
        <taxon>Bacillales</taxon>
        <taxon>Paenibacillaceae</taxon>
        <taxon>Paenibacillus</taxon>
    </lineage>
</organism>
<dbReference type="CDD" id="cd00093">
    <property type="entry name" value="HTH_XRE"/>
    <property type="match status" value="1"/>
</dbReference>
<dbReference type="PANTHER" id="PTHR46797">
    <property type="entry name" value="HTH-TYPE TRANSCRIPTIONAL REGULATOR"/>
    <property type="match status" value="1"/>
</dbReference>
<evidence type="ECO:0000313" key="3">
    <source>
        <dbReference type="EMBL" id="OAB75063.1"/>
    </source>
</evidence>
<keyword evidence="4" id="KW-1185">Reference proteome</keyword>
<feature type="domain" description="HTH cro/C1-type" evidence="2">
    <location>
        <begin position="18"/>
        <end position="72"/>
    </location>
</feature>
<dbReference type="GO" id="GO:0003700">
    <property type="term" value="F:DNA-binding transcription factor activity"/>
    <property type="evidence" value="ECO:0007669"/>
    <property type="project" value="TreeGrafter"/>
</dbReference>
<proteinExistence type="predicted"/>
<dbReference type="SUPFAM" id="SSF47413">
    <property type="entry name" value="lambda repressor-like DNA-binding domains"/>
    <property type="match status" value="1"/>
</dbReference>
<comment type="caution">
    <text evidence="3">The sequence shown here is derived from an EMBL/GenBank/DDBJ whole genome shotgun (WGS) entry which is preliminary data.</text>
</comment>
<dbReference type="Pfam" id="PF01381">
    <property type="entry name" value="HTH_3"/>
    <property type="match status" value="1"/>
</dbReference>
<dbReference type="STRING" id="1763538.LPB68_14445"/>
<accession>A0A162KWF6</accession>
<dbReference type="GO" id="GO:0005829">
    <property type="term" value="C:cytosol"/>
    <property type="evidence" value="ECO:0007669"/>
    <property type="project" value="TreeGrafter"/>
</dbReference>
<evidence type="ECO:0000256" key="1">
    <source>
        <dbReference type="ARBA" id="ARBA00023125"/>
    </source>
</evidence>
<dbReference type="AlphaFoldDB" id="A0A162KWF6"/>
<sequence length="85" mass="9732">MSDKNERLLELLAFGRALRKIRKENKLTQDELSLYSRVDRSYISELENGGKAPSLLTIISLAKALQVKPSLLIERFEIELEDSVQ</sequence>
<evidence type="ECO:0000313" key="4">
    <source>
        <dbReference type="Proteomes" id="UP000077134"/>
    </source>
</evidence>
<dbReference type="InterPro" id="IPR001387">
    <property type="entry name" value="Cro/C1-type_HTH"/>
</dbReference>